<dbReference type="RefSeq" id="WP_132849639.1">
    <property type="nucleotide sequence ID" value="NZ_CP058648.1"/>
</dbReference>
<protein>
    <submittedName>
        <fullName evidence="2">Macrolide phosphotransferase</fullName>
    </submittedName>
</protein>
<dbReference type="SUPFAM" id="SSF56112">
    <property type="entry name" value="Protein kinase-like (PK-like)"/>
    <property type="match status" value="1"/>
</dbReference>
<dbReference type="PANTHER" id="PTHR21310:SF15">
    <property type="entry name" value="AMINOGLYCOSIDE PHOSPHOTRANSFERASE DOMAIN-CONTAINING PROTEIN"/>
    <property type="match status" value="1"/>
</dbReference>
<feature type="domain" description="Aminoglycoside phosphotransferase" evidence="1">
    <location>
        <begin position="25"/>
        <end position="264"/>
    </location>
</feature>
<sequence length="307" mass="35362">MSRTKEEVVEIAKKHGLKIKEDILKFNESGLDFQVVFAIDLEGNEWVLRFPRREDVMSKTIMEKKALDLVNRYITTFEAPNWSIYTGELIAYKRLNGYPAGTIDHEIQNYIWKIDINNVPHSFHQTLGRVLAKLHSIPREEAKEAGLVVYTPEEVRQLMKKRMETVKAKFGVGEALWNRWQMWLNNDKLWPKETGFIHGDIHAGHTLIDNNANVTGLIDWTEAKVADVSNDFVFQYKAFGEEGLESLIIAYKEAGGYHWPKMKDHIIELVAAYPVDIAEFAITSSLEEYEQLAKQTLEVETAFGKFV</sequence>
<keyword evidence="2" id="KW-0808">Transferase</keyword>
<dbReference type="GO" id="GO:0016740">
    <property type="term" value="F:transferase activity"/>
    <property type="evidence" value="ECO:0007669"/>
    <property type="project" value="UniProtKB-KW"/>
</dbReference>
<reference evidence="2 3" key="1">
    <citation type="submission" date="2019-03" db="EMBL/GenBank/DDBJ databases">
        <title>Genomic Encyclopedia of Type Strains, Phase IV (KMG-IV): sequencing the most valuable type-strain genomes for metagenomic binning, comparative biology and taxonomic classification.</title>
        <authorList>
            <person name="Goeker M."/>
        </authorList>
    </citation>
    <scope>NUCLEOTIDE SEQUENCE [LARGE SCALE GENOMIC DNA]</scope>
    <source>
        <strain evidence="2 3">DSM 100013</strain>
    </source>
</reference>
<dbReference type="AlphaFoldDB" id="A0A4R2SZ53"/>
<dbReference type="EMBL" id="SLYC01000056">
    <property type="protein sequence ID" value="TCP95839.1"/>
    <property type="molecule type" value="Genomic_DNA"/>
</dbReference>
<accession>A0A4R2SZ53</accession>
<evidence type="ECO:0000259" key="1">
    <source>
        <dbReference type="Pfam" id="PF01636"/>
    </source>
</evidence>
<dbReference type="Pfam" id="PF01636">
    <property type="entry name" value="APH"/>
    <property type="match status" value="1"/>
</dbReference>
<dbReference type="Gene3D" id="3.30.200.20">
    <property type="entry name" value="Phosphorylase Kinase, domain 1"/>
    <property type="match status" value="1"/>
</dbReference>
<proteinExistence type="predicted"/>
<organism evidence="2 3">
    <name type="scientific">Serpentinicella alkaliphila</name>
    <dbReference type="NCBI Taxonomy" id="1734049"/>
    <lineage>
        <taxon>Bacteria</taxon>
        <taxon>Bacillati</taxon>
        <taxon>Bacillota</taxon>
        <taxon>Clostridia</taxon>
        <taxon>Peptostreptococcales</taxon>
        <taxon>Natronincolaceae</taxon>
        <taxon>Serpentinicella</taxon>
    </lineage>
</organism>
<dbReference type="InterPro" id="IPR011009">
    <property type="entry name" value="Kinase-like_dom_sf"/>
</dbReference>
<dbReference type="Gene3D" id="3.90.1200.10">
    <property type="match status" value="1"/>
</dbReference>
<dbReference type="InterPro" id="IPR051678">
    <property type="entry name" value="AGP_Transferase"/>
</dbReference>
<comment type="caution">
    <text evidence="2">The sequence shown here is derived from an EMBL/GenBank/DDBJ whole genome shotgun (WGS) entry which is preliminary data.</text>
</comment>
<dbReference type="InterPro" id="IPR002575">
    <property type="entry name" value="Aminoglycoside_PTrfase"/>
</dbReference>
<name>A0A4R2SZ53_9FIRM</name>
<dbReference type="PANTHER" id="PTHR21310">
    <property type="entry name" value="AMINOGLYCOSIDE PHOSPHOTRANSFERASE-RELATED-RELATED"/>
    <property type="match status" value="1"/>
</dbReference>
<dbReference type="CDD" id="cd05152">
    <property type="entry name" value="MPH2"/>
    <property type="match status" value="1"/>
</dbReference>
<gene>
    <name evidence="2" type="ORF">EDD79_10568</name>
</gene>
<dbReference type="Proteomes" id="UP000295504">
    <property type="component" value="Unassembled WGS sequence"/>
</dbReference>
<evidence type="ECO:0000313" key="2">
    <source>
        <dbReference type="EMBL" id="TCP95839.1"/>
    </source>
</evidence>
<evidence type="ECO:0000313" key="3">
    <source>
        <dbReference type="Proteomes" id="UP000295504"/>
    </source>
</evidence>
<dbReference type="OrthoDB" id="3806873at2"/>
<keyword evidence="3" id="KW-1185">Reference proteome</keyword>